<reference evidence="2" key="1">
    <citation type="submission" date="2021-09" db="EMBL/GenBank/DDBJ databases">
        <authorList>
            <consortium name="AG Swart"/>
            <person name="Singh M."/>
            <person name="Singh A."/>
            <person name="Seah K."/>
            <person name="Emmerich C."/>
        </authorList>
    </citation>
    <scope>NUCLEOTIDE SEQUENCE</scope>
    <source>
        <strain evidence="2">ATCC30299</strain>
    </source>
</reference>
<protein>
    <recommendedName>
        <fullName evidence="1">Rab-GAP TBC domain-containing protein</fullName>
    </recommendedName>
</protein>
<dbReference type="InterPro" id="IPR035969">
    <property type="entry name" value="Rab-GAP_TBC_sf"/>
</dbReference>
<evidence type="ECO:0000259" key="1">
    <source>
        <dbReference type="PROSITE" id="PS50086"/>
    </source>
</evidence>
<evidence type="ECO:0000313" key="2">
    <source>
        <dbReference type="EMBL" id="CAG9312912.1"/>
    </source>
</evidence>
<dbReference type="EMBL" id="CAJZBQ010000009">
    <property type="protein sequence ID" value="CAG9312912.1"/>
    <property type="molecule type" value="Genomic_DNA"/>
</dbReference>
<dbReference type="InterPro" id="IPR011992">
    <property type="entry name" value="EF-hand-dom_pair"/>
</dbReference>
<dbReference type="PROSITE" id="PS50086">
    <property type="entry name" value="TBC_RABGAP"/>
    <property type="match status" value="1"/>
</dbReference>
<dbReference type="SUPFAM" id="SSF47473">
    <property type="entry name" value="EF-hand"/>
    <property type="match status" value="1"/>
</dbReference>
<dbReference type="Gene3D" id="1.10.8.270">
    <property type="entry name" value="putative rabgap domain of human tbc1 domain family member 14 like domains"/>
    <property type="match status" value="1"/>
</dbReference>
<dbReference type="AlphaFoldDB" id="A0AAU9IHF7"/>
<comment type="caution">
    <text evidence="2">The sequence shown here is derived from an EMBL/GenBank/DDBJ whole genome shotgun (WGS) entry which is preliminary data.</text>
</comment>
<feature type="domain" description="Rab-GAP TBC" evidence="1">
    <location>
        <begin position="36"/>
        <end position="243"/>
    </location>
</feature>
<dbReference type="Proteomes" id="UP001162131">
    <property type="component" value="Unassembled WGS sequence"/>
</dbReference>
<dbReference type="InterPro" id="IPR000195">
    <property type="entry name" value="Rab-GAP-TBC_dom"/>
</dbReference>
<dbReference type="SMART" id="SM00164">
    <property type="entry name" value="TBC"/>
    <property type="match status" value="1"/>
</dbReference>
<dbReference type="Pfam" id="PF00566">
    <property type="entry name" value="RabGAP-TBC"/>
    <property type="match status" value="1"/>
</dbReference>
<name>A0AAU9IHF7_9CILI</name>
<evidence type="ECO:0000313" key="3">
    <source>
        <dbReference type="Proteomes" id="UP001162131"/>
    </source>
</evidence>
<accession>A0AAU9IHF7</accession>
<dbReference type="Gene3D" id="1.10.472.80">
    <property type="entry name" value="Ypt/Rab-GAP domain of gyp1p, domain 3"/>
    <property type="match status" value="1"/>
</dbReference>
<gene>
    <name evidence="2" type="ORF">BSTOLATCC_MIC7704</name>
</gene>
<organism evidence="2 3">
    <name type="scientific">Blepharisma stoltei</name>
    <dbReference type="NCBI Taxonomy" id="1481888"/>
    <lineage>
        <taxon>Eukaryota</taxon>
        <taxon>Sar</taxon>
        <taxon>Alveolata</taxon>
        <taxon>Ciliophora</taxon>
        <taxon>Postciliodesmatophora</taxon>
        <taxon>Heterotrichea</taxon>
        <taxon>Heterotrichida</taxon>
        <taxon>Blepharismidae</taxon>
        <taxon>Blepharisma</taxon>
    </lineage>
</organism>
<sequence length="693" mass="79795">MRNHRKKIKSWDAFLDLKGKFKQKISILQESHLFSIDPKDKREDVWINLINPETVSKSKDFSDSIEGYKEISVEIREKINNGAENAWVGTLSGLKTPERVESFREMMRMFLLKRPDIYYDFKMNHIAAFIIAVVKNERRAFILFSHIIEDILPEDFWSLENRKLEKHTELRIFEMMAEILRPRLLNSLTAKFKESESSPFDEDKAAFLCTTKWIGEFLFSTLFTTLILKSTLMRIWDNIFIYGIEFIEKFALTLLSKYEGVLINQVKAEIKNIGNIVTPDTLMIAGAALKNAFISRTMTISVEKLIKKSILKPNYRALERVLFVNRAKNIERNNIQRLTKIRTCKSLVQGKDNSFSIDKCKVVHSALSFSSNFVSFQEFINLINRLNWPFPVMLNIFSTFDQQGNSSINITALKCGFAIICEGSLEEKLELCFQAHSNDRSGLLSVEEAIALLCIIETCIDERSCLLLIEAKEYSSSFITNSYGKIDLEEFIRFVTQNKFCKNLITSIEAISSNDIKIENKQPAHIYQIPSPIENSIEYSYSDISQDISFSKSLDLSGTSIDVNDYLSKSLEIKNDLMKIAHNMESVEVEDSNASQIDIKVMSDHKQVNLFDVTRSPGRPSPSHFNKKRSHEIDEDYNIIVSPTHPQEKINTNPEPRRMSSSIEIPSFEDKKEEKLKRGTCNRLCTQSICITF</sequence>
<dbReference type="SUPFAM" id="SSF47923">
    <property type="entry name" value="Ypt/Rab-GAP domain of gyp1p"/>
    <property type="match status" value="2"/>
</dbReference>
<keyword evidence="3" id="KW-1185">Reference proteome</keyword>
<proteinExistence type="predicted"/>
<dbReference type="Gene3D" id="1.10.238.10">
    <property type="entry name" value="EF-hand"/>
    <property type="match status" value="1"/>
</dbReference>